<feature type="region of interest" description="Disordered" evidence="1">
    <location>
        <begin position="29"/>
        <end position="72"/>
    </location>
</feature>
<dbReference type="EMBL" id="RCMK01002264">
    <property type="protein sequence ID" value="KAG2883069.1"/>
    <property type="molecule type" value="Genomic_DNA"/>
</dbReference>
<dbReference type="AlphaFoldDB" id="A0A8T1AK46"/>
<name>A0A8T1AK46_9STRA</name>
<reference evidence="2" key="1">
    <citation type="submission" date="2018-10" db="EMBL/GenBank/DDBJ databases">
        <title>Effector identification in a new, highly contiguous assembly of the strawberry crown rot pathogen Phytophthora cactorum.</title>
        <authorList>
            <person name="Armitage A.D."/>
            <person name="Nellist C.F."/>
            <person name="Bates H."/>
            <person name="Vickerstaff R.J."/>
            <person name="Harrison R.J."/>
        </authorList>
    </citation>
    <scope>NUCLEOTIDE SEQUENCE</scope>
    <source>
        <strain evidence="2">4040</strain>
    </source>
</reference>
<comment type="caution">
    <text evidence="2">The sequence shown here is derived from an EMBL/GenBank/DDBJ whole genome shotgun (WGS) entry which is preliminary data.</text>
</comment>
<proteinExistence type="predicted"/>
<organism evidence="2 3">
    <name type="scientific">Phytophthora cactorum</name>
    <dbReference type="NCBI Taxonomy" id="29920"/>
    <lineage>
        <taxon>Eukaryota</taxon>
        <taxon>Sar</taxon>
        <taxon>Stramenopiles</taxon>
        <taxon>Oomycota</taxon>
        <taxon>Peronosporomycetes</taxon>
        <taxon>Peronosporales</taxon>
        <taxon>Peronosporaceae</taxon>
        <taxon>Phytophthora</taxon>
    </lineage>
</organism>
<evidence type="ECO:0000313" key="3">
    <source>
        <dbReference type="Proteomes" id="UP000736787"/>
    </source>
</evidence>
<feature type="compositionally biased region" description="Basic and acidic residues" evidence="1">
    <location>
        <begin position="58"/>
        <end position="72"/>
    </location>
</feature>
<accession>A0A8T1AK46</accession>
<dbReference type="Proteomes" id="UP000736787">
    <property type="component" value="Unassembled WGS sequence"/>
</dbReference>
<evidence type="ECO:0000313" key="2">
    <source>
        <dbReference type="EMBL" id="KAG2883069.1"/>
    </source>
</evidence>
<evidence type="ECO:0000256" key="1">
    <source>
        <dbReference type="SAM" id="MobiDB-lite"/>
    </source>
</evidence>
<protein>
    <submittedName>
        <fullName evidence="2">Uncharacterized protein</fullName>
    </submittedName>
</protein>
<gene>
    <name evidence="2" type="ORF">PC117_g26107</name>
</gene>
<sequence>MFFNTEVALAPAAFEGDCKNCDHVHNEAETATDDYSGDSDWAPGSDDGLSGDELADSSGEKVVDADAAFERQ</sequence>